<evidence type="ECO:0000313" key="1">
    <source>
        <dbReference type="EMBL" id="BBI90455.1"/>
    </source>
</evidence>
<dbReference type="EMBL" id="AP019524">
    <property type="protein sequence ID" value="BBI90455.1"/>
    <property type="molecule type" value="Genomic_DNA"/>
</dbReference>
<protein>
    <submittedName>
        <fullName evidence="1">Uncharacterized protein</fullName>
    </submittedName>
</protein>
<sequence>MMENNTPHAPARIFNSTYISKETRERYEKLSKYRNEFNEQNPIKYELGYDLNLVTMKTPERGGFSGNSIPYELDLSARINGIPLNLEVSRVCADVIIHHLED</sequence>
<dbReference type="KEGG" id="vg:55802868"/>
<proteinExistence type="predicted"/>
<organism evidence="1 2">
    <name type="scientific">Tenacibaculum phage PTm1</name>
    <dbReference type="NCBI Taxonomy" id="2547425"/>
    <lineage>
        <taxon>Viruses</taxon>
        <taxon>Duplodnaviria</taxon>
        <taxon>Heunggongvirae</taxon>
        <taxon>Uroviricota</taxon>
        <taxon>Caudoviricetes</taxon>
        <taxon>Shirahamavirus</taxon>
        <taxon>Shirahamavirus PTm1</taxon>
    </lineage>
</organism>
<keyword evidence="2" id="KW-1185">Reference proteome</keyword>
<dbReference type="Proteomes" id="UP000422648">
    <property type="component" value="Segment"/>
</dbReference>
<accession>A0A5S9HX64</accession>
<dbReference type="RefSeq" id="YP_009873747.1">
    <property type="nucleotide sequence ID" value="NC_049340.1"/>
</dbReference>
<evidence type="ECO:0000313" key="2">
    <source>
        <dbReference type="Proteomes" id="UP000422648"/>
    </source>
</evidence>
<name>A0A5S9HX64_9CAUD</name>
<reference evidence="1 2" key="1">
    <citation type="journal article" date="2019" name="Arch. Virol.">
        <title>A novel jumbo Tenacibaculum maritimum lytic phage with head-fiber-like appendages.</title>
        <authorList>
            <person name="Kawato Y."/>
            <person name="Istiqomah I."/>
            <person name="Gaafar A.Y."/>
            <person name="Hanaoka M."/>
            <person name="Ishimaru K."/>
            <person name="Yasuike M."/>
            <person name="Nishiki I."/>
            <person name="Nakamura Y."/>
            <person name="Fujiwara A."/>
            <person name="Nakai T."/>
        </authorList>
    </citation>
    <scope>NUCLEOTIDE SEQUENCE [LARGE SCALE GENOMIC DNA]</scope>
    <source>
        <strain evidence="1 2">PTm1</strain>
    </source>
</reference>
<dbReference type="GeneID" id="55802868"/>